<feature type="region of interest" description="Disordered" evidence="1">
    <location>
        <begin position="730"/>
        <end position="788"/>
    </location>
</feature>
<dbReference type="AlphaFoldDB" id="A0AAN6MUN7"/>
<keyword evidence="4" id="KW-1185">Reference proteome</keyword>
<comment type="caution">
    <text evidence="3">The sequence shown here is derived from an EMBL/GenBank/DDBJ whole genome shotgun (WGS) entry which is preliminary data.</text>
</comment>
<dbReference type="Proteomes" id="UP001303889">
    <property type="component" value="Unassembled WGS sequence"/>
</dbReference>
<evidence type="ECO:0000256" key="1">
    <source>
        <dbReference type="SAM" id="MobiDB-lite"/>
    </source>
</evidence>
<dbReference type="EMBL" id="MU855340">
    <property type="protein sequence ID" value="KAK3905967.1"/>
    <property type="molecule type" value="Genomic_DNA"/>
</dbReference>
<dbReference type="InterPro" id="IPR022190">
    <property type="entry name" value="DUF3716"/>
</dbReference>
<protein>
    <recommendedName>
        <fullName evidence="2">C2H2-type domain-containing protein</fullName>
    </recommendedName>
</protein>
<organism evidence="3 4">
    <name type="scientific">Staphylotrichum tortipilum</name>
    <dbReference type="NCBI Taxonomy" id="2831512"/>
    <lineage>
        <taxon>Eukaryota</taxon>
        <taxon>Fungi</taxon>
        <taxon>Dikarya</taxon>
        <taxon>Ascomycota</taxon>
        <taxon>Pezizomycotina</taxon>
        <taxon>Sordariomycetes</taxon>
        <taxon>Sordariomycetidae</taxon>
        <taxon>Sordariales</taxon>
        <taxon>Chaetomiaceae</taxon>
        <taxon>Staphylotrichum</taxon>
    </lineage>
</organism>
<evidence type="ECO:0000313" key="3">
    <source>
        <dbReference type="EMBL" id="KAK3905967.1"/>
    </source>
</evidence>
<proteinExistence type="predicted"/>
<reference evidence="3" key="1">
    <citation type="journal article" date="2023" name="Mol. Phylogenet. Evol.">
        <title>Genome-scale phylogeny and comparative genomics of the fungal order Sordariales.</title>
        <authorList>
            <person name="Hensen N."/>
            <person name="Bonometti L."/>
            <person name="Westerberg I."/>
            <person name="Brannstrom I.O."/>
            <person name="Guillou S."/>
            <person name="Cros-Aarteil S."/>
            <person name="Calhoun S."/>
            <person name="Haridas S."/>
            <person name="Kuo A."/>
            <person name="Mondo S."/>
            <person name="Pangilinan J."/>
            <person name="Riley R."/>
            <person name="LaButti K."/>
            <person name="Andreopoulos B."/>
            <person name="Lipzen A."/>
            <person name="Chen C."/>
            <person name="Yan M."/>
            <person name="Daum C."/>
            <person name="Ng V."/>
            <person name="Clum A."/>
            <person name="Steindorff A."/>
            <person name="Ohm R.A."/>
            <person name="Martin F."/>
            <person name="Silar P."/>
            <person name="Natvig D.O."/>
            <person name="Lalanne C."/>
            <person name="Gautier V."/>
            <person name="Ament-Velasquez S.L."/>
            <person name="Kruys A."/>
            <person name="Hutchinson M.I."/>
            <person name="Powell A.J."/>
            <person name="Barry K."/>
            <person name="Miller A.N."/>
            <person name="Grigoriev I.V."/>
            <person name="Debuchy R."/>
            <person name="Gladieux P."/>
            <person name="Hiltunen Thoren M."/>
            <person name="Johannesson H."/>
        </authorList>
    </citation>
    <scope>NUCLEOTIDE SEQUENCE</scope>
    <source>
        <strain evidence="3">CBS 103.79</strain>
    </source>
</reference>
<feature type="domain" description="C2H2-type" evidence="2">
    <location>
        <begin position="493"/>
        <end position="516"/>
    </location>
</feature>
<evidence type="ECO:0000313" key="4">
    <source>
        <dbReference type="Proteomes" id="UP001303889"/>
    </source>
</evidence>
<sequence>MAKHVPEPRVLATKSGNAGAGLGITTGGARQQDGAPAPVQIVSDIQPRRPPATPSAGRIAAVSSPASTASDGTRKTKYATAEERRRATSIALKQRWASGSMDHEKPAPAVAPKDEDSEYDAAEGDTSSVSSGPDVDDAQAVDDEVQATSRQGGHQPIEMATADRPYTRWRDEDGSLRVAYGTLVPEGYQLSDDIPGYPWICPIRSCRKAFAKTVQLGGHFIRAHRADPSDPPVVATTCPTSVLLRQRNGGFSEAVITVSAPPSPSPYESESSPQGDAASLWNYIEPHLVKHKGTPPAKGYVQKLLQLPRVRDLDWNAPWLAAHSFNDTNPRGISALIIQATGEPAPHPCKNCASGRGPFRSCVVISSKAGKDPLTNILSCANCFYHFGQTYCTHKLWGKARAERILSARGDPGQLDGAVDEMEVEEDEEDMDHSMAGDLPAEDGIPAGIAEAEPGRTYTDWPNAEGVMVTLHGALLPAGYEFDTSIPGRPWACPVRSCRKAFCTRGDFGFHFKRAHCASLLNDNCDGTFTVESEYRPRGECIGRGGKILINAPPVVVSRMPRKNASPPVKVQLPAYLVAMGTTATPPRAVPVADDDPTPKKLDNKETEGLWAYVQSHLVSTTERPTNMAVRELLMLPRRRDIQFNWHSRARPFSEEASRDVAALIIQVVGDEAPEPCTRCRHRKGPFEECINVPELARHTKKRYPCCGNCLYKGKKLLCSLGPGRARSGAAREVVEHEPELEPLSEPEPLPPASFPARGLRAGRSTQPPAAPSVVPSSRQPSSSSALISQGTFQGQEALLEMEDWEIAPGRIRETAPEADGDTIAFSKPYLSTPTAVPVCADVHFRVDTILSGATLQLAAEPDTTRLCSVAAGKVRVAMGSEKEFVVGPHGMFKLRAGVGCVVRNGMYLDAVVHTVVLAGFE</sequence>
<dbReference type="SMART" id="SM00355">
    <property type="entry name" value="ZnF_C2H2"/>
    <property type="match status" value="2"/>
</dbReference>
<feature type="domain" description="C2H2-type" evidence="2">
    <location>
        <begin position="201"/>
        <end position="224"/>
    </location>
</feature>
<gene>
    <name evidence="3" type="ORF">C8A05DRAFT_30204</name>
</gene>
<dbReference type="PROSITE" id="PS00028">
    <property type="entry name" value="ZINC_FINGER_C2H2_1"/>
    <property type="match status" value="2"/>
</dbReference>
<dbReference type="Pfam" id="PF12511">
    <property type="entry name" value="DUF3716"/>
    <property type="match status" value="2"/>
</dbReference>
<reference evidence="3" key="2">
    <citation type="submission" date="2023-05" db="EMBL/GenBank/DDBJ databases">
        <authorList>
            <consortium name="Lawrence Berkeley National Laboratory"/>
            <person name="Steindorff A."/>
            <person name="Hensen N."/>
            <person name="Bonometti L."/>
            <person name="Westerberg I."/>
            <person name="Brannstrom I.O."/>
            <person name="Guillou S."/>
            <person name="Cros-Aarteil S."/>
            <person name="Calhoun S."/>
            <person name="Haridas S."/>
            <person name="Kuo A."/>
            <person name="Mondo S."/>
            <person name="Pangilinan J."/>
            <person name="Riley R."/>
            <person name="Labutti K."/>
            <person name="Andreopoulos B."/>
            <person name="Lipzen A."/>
            <person name="Chen C."/>
            <person name="Yanf M."/>
            <person name="Daum C."/>
            <person name="Ng V."/>
            <person name="Clum A."/>
            <person name="Ohm R."/>
            <person name="Martin F."/>
            <person name="Silar P."/>
            <person name="Natvig D."/>
            <person name="Lalanne C."/>
            <person name="Gautier V."/>
            <person name="Ament-Velasquez S.L."/>
            <person name="Kruys A."/>
            <person name="Hutchinson M.I."/>
            <person name="Powell A.J."/>
            <person name="Barry K."/>
            <person name="Miller A.N."/>
            <person name="Grigoriev I.V."/>
            <person name="Debuchy R."/>
            <person name="Gladieux P."/>
            <person name="Thoren M.H."/>
            <person name="Johannesson H."/>
        </authorList>
    </citation>
    <scope>NUCLEOTIDE SEQUENCE</scope>
    <source>
        <strain evidence="3">CBS 103.79</strain>
    </source>
</reference>
<name>A0AAN6MUN7_9PEZI</name>
<dbReference type="InterPro" id="IPR013087">
    <property type="entry name" value="Znf_C2H2_type"/>
</dbReference>
<feature type="region of interest" description="Disordered" evidence="1">
    <location>
        <begin position="1"/>
        <end position="136"/>
    </location>
</feature>
<evidence type="ECO:0000259" key="2">
    <source>
        <dbReference type="PROSITE" id="PS00028"/>
    </source>
</evidence>
<accession>A0AAN6MUN7</accession>
<feature type="compositionally biased region" description="Low complexity" evidence="1">
    <location>
        <begin position="765"/>
        <end position="785"/>
    </location>
</feature>